<protein>
    <recommendedName>
        <fullName evidence="1">Aminoglycoside phosphotransferase domain-containing protein</fullName>
    </recommendedName>
</protein>
<dbReference type="Proteomes" id="UP001050691">
    <property type="component" value="Unassembled WGS sequence"/>
</dbReference>
<accession>A0AAV5ABP5</accession>
<comment type="caution">
    <text evidence="2">The sequence shown here is derived from an EMBL/GenBank/DDBJ whole genome shotgun (WGS) entry which is preliminary data.</text>
</comment>
<evidence type="ECO:0000259" key="1">
    <source>
        <dbReference type="Pfam" id="PF01636"/>
    </source>
</evidence>
<reference evidence="2" key="1">
    <citation type="submission" date="2021-10" db="EMBL/GenBank/DDBJ databases">
        <title>De novo Genome Assembly of Clathrus columnatus (Basidiomycota, Fungi) Using Illumina and Nanopore Sequence Data.</title>
        <authorList>
            <person name="Ogiso-Tanaka E."/>
            <person name="Itagaki H."/>
            <person name="Hosoya T."/>
            <person name="Hosaka K."/>
        </authorList>
    </citation>
    <scope>NUCLEOTIDE SEQUENCE</scope>
    <source>
        <strain evidence="2">MO-923</strain>
    </source>
</reference>
<dbReference type="EMBL" id="BPWL01000006">
    <property type="protein sequence ID" value="GJJ11007.1"/>
    <property type="molecule type" value="Genomic_DNA"/>
</dbReference>
<dbReference type="Pfam" id="PF01636">
    <property type="entry name" value="APH"/>
    <property type="match status" value="1"/>
</dbReference>
<feature type="domain" description="Aminoglycoside phosphotransferase" evidence="1">
    <location>
        <begin position="166"/>
        <end position="211"/>
    </location>
</feature>
<evidence type="ECO:0000313" key="3">
    <source>
        <dbReference type="Proteomes" id="UP001050691"/>
    </source>
</evidence>
<dbReference type="InterPro" id="IPR051678">
    <property type="entry name" value="AGP_Transferase"/>
</dbReference>
<proteinExistence type="predicted"/>
<gene>
    <name evidence="2" type="ORF">Clacol_005236</name>
</gene>
<organism evidence="2 3">
    <name type="scientific">Clathrus columnatus</name>
    <dbReference type="NCBI Taxonomy" id="1419009"/>
    <lineage>
        <taxon>Eukaryota</taxon>
        <taxon>Fungi</taxon>
        <taxon>Dikarya</taxon>
        <taxon>Basidiomycota</taxon>
        <taxon>Agaricomycotina</taxon>
        <taxon>Agaricomycetes</taxon>
        <taxon>Phallomycetidae</taxon>
        <taxon>Phallales</taxon>
        <taxon>Clathraceae</taxon>
        <taxon>Clathrus</taxon>
    </lineage>
</organism>
<dbReference type="PANTHER" id="PTHR21310:SF15">
    <property type="entry name" value="AMINOGLYCOSIDE PHOSPHOTRANSFERASE DOMAIN-CONTAINING PROTEIN"/>
    <property type="match status" value="1"/>
</dbReference>
<dbReference type="InterPro" id="IPR011009">
    <property type="entry name" value="Kinase-like_dom_sf"/>
</dbReference>
<dbReference type="PANTHER" id="PTHR21310">
    <property type="entry name" value="AMINOGLYCOSIDE PHOSPHOTRANSFERASE-RELATED-RELATED"/>
    <property type="match status" value="1"/>
</dbReference>
<dbReference type="Gene3D" id="3.90.1200.10">
    <property type="match status" value="1"/>
</dbReference>
<name>A0AAV5ABP5_9AGAM</name>
<sequence>MPRPSSKFMIHLRGIFHKHILRHLIKPYGLYCKYFNKPYPYFDSIDFVPLPFNTVLKSNSRVHEGEALAMSLAHSLGLPAPRMISYGDEGSERATIVNELDQCLIRLRQFPNPKGEHIGSLADGPIPSFRVSGGVIPLAENKRQFLSNLIGLHKFEGNLSDILDVHHDIVLTHGDLYCHNILVKDGHLSGIVDWECAGWLPEYWEYTMMLFQSHPAKQKNLWNKLIEGNPGFKYAGEFTVDFEIIGATQDGFMH</sequence>
<keyword evidence="3" id="KW-1185">Reference proteome</keyword>
<dbReference type="InterPro" id="IPR002575">
    <property type="entry name" value="Aminoglycoside_PTrfase"/>
</dbReference>
<evidence type="ECO:0000313" key="2">
    <source>
        <dbReference type="EMBL" id="GJJ11007.1"/>
    </source>
</evidence>
<dbReference type="AlphaFoldDB" id="A0AAV5ABP5"/>
<dbReference type="SUPFAM" id="SSF56112">
    <property type="entry name" value="Protein kinase-like (PK-like)"/>
    <property type="match status" value="1"/>
</dbReference>